<evidence type="ECO:0000313" key="4">
    <source>
        <dbReference type="RefSeq" id="XP_014679891.1"/>
    </source>
</evidence>
<accession>A0ABM1F620</accession>
<keyword evidence="1" id="KW-0040">ANK repeat</keyword>
<feature type="non-terminal residue" evidence="4">
    <location>
        <position position="389"/>
    </location>
</feature>
<dbReference type="RefSeq" id="XP_014679891.1">
    <property type="nucleotide sequence ID" value="XM_014824405.1"/>
</dbReference>
<feature type="transmembrane region" description="Helical" evidence="2">
    <location>
        <begin position="338"/>
        <end position="362"/>
    </location>
</feature>
<keyword evidence="3" id="KW-1185">Reference proteome</keyword>
<dbReference type="Pfam" id="PF12796">
    <property type="entry name" value="Ank_2"/>
    <property type="match status" value="2"/>
</dbReference>
<evidence type="ECO:0000313" key="3">
    <source>
        <dbReference type="Proteomes" id="UP000695022"/>
    </source>
</evidence>
<dbReference type="InterPro" id="IPR036770">
    <property type="entry name" value="Ankyrin_rpt-contain_sf"/>
</dbReference>
<dbReference type="PROSITE" id="PS50088">
    <property type="entry name" value="ANK_REPEAT"/>
    <property type="match status" value="5"/>
</dbReference>
<feature type="repeat" description="ANK" evidence="1">
    <location>
        <begin position="131"/>
        <end position="163"/>
    </location>
</feature>
<proteinExistence type="predicted"/>
<feature type="repeat" description="ANK" evidence="1">
    <location>
        <begin position="32"/>
        <end position="64"/>
    </location>
</feature>
<evidence type="ECO:0000256" key="2">
    <source>
        <dbReference type="SAM" id="Phobius"/>
    </source>
</evidence>
<gene>
    <name evidence="4" type="primary">LOC106819825</name>
</gene>
<dbReference type="Gene3D" id="1.25.40.20">
    <property type="entry name" value="Ankyrin repeat-containing domain"/>
    <property type="match status" value="1"/>
</dbReference>
<dbReference type="PANTHER" id="PTHR24116:SF0">
    <property type="entry name" value="KINASE D-INTERACTING SUBSTRATE OF 220 KDA"/>
    <property type="match status" value="1"/>
</dbReference>
<keyword evidence="2" id="KW-1133">Transmembrane helix</keyword>
<feature type="repeat" description="ANK" evidence="1">
    <location>
        <begin position="65"/>
        <end position="97"/>
    </location>
</feature>
<dbReference type="SUPFAM" id="SSF48403">
    <property type="entry name" value="Ankyrin repeat"/>
    <property type="match status" value="1"/>
</dbReference>
<dbReference type="GeneID" id="106819825"/>
<dbReference type="Pfam" id="PF00023">
    <property type="entry name" value="Ank"/>
    <property type="match status" value="1"/>
</dbReference>
<dbReference type="Proteomes" id="UP000695022">
    <property type="component" value="Unplaced"/>
</dbReference>
<protein>
    <submittedName>
        <fullName evidence="4">Kinase D-interacting substrate of 220 kDa-like</fullName>
    </submittedName>
</protein>
<sequence>MSSLLWASGRGHWEIVKLLLVKGAKSTSADKYGTTALVWACRKGYKKCVQALLQCGANVDTAGMNSWTPLIAATKGNYVNVVKLLLEYSPNVNAVDKDGHTALFITAKEGYTAVAAALIGASAYINVPDRDGETPLLRAVRHRNIDIVKMLLERHAKVSAVDKRGDTVLHIALRNRHKAITEMLLRNPKDGRLLYRPNNAGETPYSIDEAHQKGILTQIFGARRLNTPEDNENMLGYDLYSMCVVGCRFLFSDYHRLTTVGGEKTLARTMGTLCDALEAEFGALTVRLVRVFGREPDANDGRWKTVCCAPCWLVALTLYCLAVAGAALLTYGVQRSPAVYVATITIGCLIAAAAVANALTWWRLAESVVHSQKRRVLHAADRTDTTKMD</sequence>
<evidence type="ECO:0000256" key="1">
    <source>
        <dbReference type="PROSITE-ProRule" id="PRU00023"/>
    </source>
</evidence>
<organism evidence="3 4">
    <name type="scientific">Priapulus caudatus</name>
    <name type="common">Priapulid worm</name>
    <dbReference type="NCBI Taxonomy" id="37621"/>
    <lineage>
        <taxon>Eukaryota</taxon>
        <taxon>Metazoa</taxon>
        <taxon>Ecdysozoa</taxon>
        <taxon>Scalidophora</taxon>
        <taxon>Priapulida</taxon>
        <taxon>Priapulimorpha</taxon>
        <taxon>Priapulimorphida</taxon>
        <taxon>Priapulidae</taxon>
        <taxon>Priapulus</taxon>
    </lineage>
</organism>
<keyword evidence="2" id="KW-0812">Transmembrane</keyword>
<dbReference type="InterPro" id="IPR002110">
    <property type="entry name" value="Ankyrin_rpt"/>
</dbReference>
<reference evidence="4" key="1">
    <citation type="submission" date="2025-08" db="UniProtKB">
        <authorList>
            <consortium name="RefSeq"/>
        </authorList>
    </citation>
    <scope>IDENTIFICATION</scope>
</reference>
<dbReference type="PANTHER" id="PTHR24116">
    <property type="entry name" value="KINASE D-INTERACTING SUBSTRATE OF 220 KDA"/>
    <property type="match status" value="1"/>
</dbReference>
<dbReference type="SMART" id="SM00248">
    <property type="entry name" value="ANK"/>
    <property type="match status" value="6"/>
</dbReference>
<feature type="repeat" description="ANK" evidence="1">
    <location>
        <begin position="1"/>
        <end position="31"/>
    </location>
</feature>
<feature type="repeat" description="ANK" evidence="1">
    <location>
        <begin position="98"/>
        <end position="130"/>
    </location>
</feature>
<name>A0ABM1F620_PRICU</name>
<dbReference type="InterPro" id="IPR052771">
    <property type="entry name" value="Neurotrophin_sig_adaptor"/>
</dbReference>
<keyword evidence="2" id="KW-0472">Membrane</keyword>
<dbReference type="PROSITE" id="PS50297">
    <property type="entry name" value="ANK_REP_REGION"/>
    <property type="match status" value="3"/>
</dbReference>
<feature type="transmembrane region" description="Helical" evidence="2">
    <location>
        <begin position="312"/>
        <end position="331"/>
    </location>
</feature>